<gene>
    <name evidence="1" type="ORF">DXZ20_23600</name>
</gene>
<protein>
    <submittedName>
        <fullName evidence="1">Uncharacterized protein</fullName>
    </submittedName>
</protein>
<evidence type="ECO:0000313" key="2">
    <source>
        <dbReference type="Proteomes" id="UP000481033"/>
    </source>
</evidence>
<comment type="caution">
    <text evidence="1">The sequence shown here is derived from an EMBL/GenBank/DDBJ whole genome shotgun (WGS) entry which is preliminary data.</text>
</comment>
<keyword evidence="2" id="KW-1185">Reference proteome</keyword>
<name>A0A6M0RQQ7_9CYAN</name>
<dbReference type="RefSeq" id="WP_163701241.1">
    <property type="nucleotide sequence ID" value="NZ_QXHD01000004.1"/>
</dbReference>
<proteinExistence type="predicted"/>
<reference evidence="1 2" key="1">
    <citation type="journal article" date="2020" name="Microb. Ecol.">
        <title>Ecogenomics of the Marine Benthic Filamentous Cyanobacterium Adonisia.</title>
        <authorList>
            <person name="Walter J.M."/>
            <person name="Coutinho F.H."/>
            <person name="Leomil L."/>
            <person name="Hargreaves P.I."/>
            <person name="Campeao M.E."/>
            <person name="Vieira V.V."/>
            <person name="Silva B.S."/>
            <person name="Fistarol G.O."/>
            <person name="Salomon P.S."/>
            <person name="Sawabe T."/>
            <person name="Mino S."/>
            <person name="Hosokawa M."/>
            <person name="Miyashita H."/>
            <person name="Maruyama F."/>
            <person name="van Verk M.C."/>
            <person name="Dutilh B.E."/>
            <person name="Thompson C.C."/>
            <person name="Thompson F.L."/>
        </authorList>
    </citation>
    <scope>NUCLEOTIDE SEQUENCE [LARGE SCALE GENOMIC DNA]</scope>
    <source>
        <strain evidence="1 2">CCMR0081</strain>
    </source>
</reference>
<organism evidence="1 2">
    <name type="scientific">Adonisia turfae CCMR0081</name>
    <dbReference type="NCBI Taxonomy" id="2292702"/>
    <lineage>
        <taxon>Bacteria</taxon>
        <taxon>Bacillati</taxon>
        <taxon>Cyanobacteriota</taxon>
        <taxon>Adonisia</taxon>
        <taxon>Adonisia turfae</taxon>
    </lineage>
</organism>
<dbReference type="EMBL" id="QXHD01000004">
    <property type="protein sequence ID" value="NEZ58577.1"/>
    <property type="molecule type" value="Genomic_DNA"/>
</dbReference>
<accession>A0A6M0RQQ7</accession>
<dbReference type="AlphaFoldDB" id="A0A6M0RQQ7"/>
<sequence>MGVFQLMGLGKSPGVISAPISYFSHCYKRSDWRNPINFALQLATTLSGSNARMYYMQAQNADTETEN</sequence>
<dbReference type="Proteomes" id="UP000481033">
    <property type="component" value="Unassembled WGS sequence"/>
</dbReference>
<evidence type="ECO:0000313" key="1">
    <source>
        <dbReference type="EMBL" id="NEZ58577.1"/>
    </source>
</evidence>